<comment type="caution">
    <text evidence="1">The sequence shown here is derived from an EMBL/GenBank/DDBJ whole genome shotgun (WGS) entry which is preliminary data.</text>
</comment>
<organism evidence="1 2">
    <name type="scientific">Cynara cardunculus var. scolymus</name>
    <name type="common">Globe artichoke</name>
    <name type="synonym">Cynara scolymus</name>
    <dbReference type="NCBI Taxonomy" id="59895"/>
    <lineage>
        <taxon>Eukaryota</taxon>
        <taxon>Viridiplantae</taxon>
        <taxon>Streptophyta</taxon>
        <taxon>Embryophyta</taxon>
        <taxon>Tracheophyta</taxon>
        <taxon>Spermatophyta</taxon>
        <taxon>Magnoliopsida</taxon>
        <taxon>eudicotyledons</taxon>
        <taxon>Gunneridae</taxon>
        <taxon>Pentapetalae</taxon>
        <taxon>asterids</taxon>
        <taxon>campanulids</taxon>
        <taxon>Asterales</taxon>
        <taxon>Asteraceae</taxon>
        <taxon>Carduoideae</taxon>
        <taxon>Cardueae</taxon>
        <taxon>Carduinae</taxon>
        <taxon>Cynara</taxon>
    </lineage>
</organism>
<dbReference type="EMBL" id="LEKV01002357">
    <property type="protein sequence ID" value="KVI03369.1"/>
    <property type="molecule type" value="Genomic_DNA"/>
</dbReference>
<keyword evidence="2" id="KW-1185">Reference proteome</keyword>
<sequence length="174" mass="20021">MSKKPEEPYQVNWYKDDEERKRNPIELKGCDCTNLVTTTQDSEGMYTRGGGFKPNGSSDPFMKKQDMIKPYVDASKEKAKAICNNYQKSRHFASECGSKPDLMHYQDGDVIDSNKFAQILVTFRTLKKLYNVDPNDMFSIYGMRIFGSSPLLEKWLLLLHVNDGRLITKTMKKA</sequence>
<gene>
    <name evidence="1" type="ORF">Ccrd_018332</name>
</gene>
<evidence type="ECO:0000313" key="1">
    <source>
        <dbReference type="EMBL" id="KVI03369.1"/>
    </source>
</evidence>
<dbReference type="Proteomes" id="UP000243975">
    <property type="component" value="Unassembled WGS sequence"/>
</dbReference>
<reference evidence="1 2" key="1">
    <citation type="journal article" date="2016" name="Sci. Rep.">
        <title>The genome sequence of the outbreeding globe artichoke constructed de novo incorporating a phase-aware low-pass sequencing strategy of F1 progeny.</title>
        <authorList>
            <person name="Scaglione D."/>
            <person name="Reyes-Chin-Wo S."/>
            <person name="Acquadro A."/>
            <person name="Froenicke L."/>
            <person name="Portis E."/>
            <person name="Beitel C."/>
            <person name="Tirone M."/>
            <person name="Mauro R."/>
            <person name="Lo Monaco A."/>
            <person name="Mauromicale G."/>
            <person name="Faccioli P."/>
            <person name="Cattivelli L."/>
            <person name="Rieseberg L."/>
            <person name="Michelmore R."/>
            <person name="Lanteri S."/>
        </authorList>
    </citation>
    <scope>NUCLEOTIDE SEQUENCE [LARGE SCALE GENOMIC DNA]</scope>
    <source>
        <strain evidence="1">2C</strain>
    </source>
</reference>
<evidence type="ECO:0000313" key="2">
    <source>
        <dbReference type="Proteomes" id="UP000243975"/>
    </source>
</evidence>
<dbReference type="Gramene" id="KVI03369">
    <property type="protein sequence ID" value="KVI03369"/>
    <property type="gene ID" value="Ccrd_018332"/>
</dbReference>
<proteinExistence type="predicted"/>
<dbReference type="AlphaFoldDB" id="A0A103Y6F9"/>
<name>A0A103Y6F9_CYNCS</name>
<accession>A0A103Y6F9</accession>
<protein>
    <submittedName>
        <fullName evidence="1">Uncharacterized protein</fullName>
    </submittedName>
</protein>